<evidence type="ECO:0000256" key="2">
    <source>
        <dbReference type="RuleBase" id="RU367073"/>
    </source>
</evidence>
<organism evidence="5 7">
    <name type="scientific">Cephus cinctus</name>
    <name type="common">Wheat stem sawfly</name>
    <dbReference type="NCBI Taxonomy" id="211228"/>
    <lineage>
        <taxon>Eukaryota</taxon>
        <taxon>Metazoa</taxon>
        <taxon>Ecdysozoa</taxon>
        <taxon>Arthropoda</taxon>
        <taxon>Hexapoda</taxon>
        <taxon>Insecta</taxon>
        <taxon>Pterygota</taxon>
        <taxon>Neoptera</taxon>
        <taxon>Endopterygota</taxon>
        <taxon>Hymenoptera</taxon>
        <taxon>Cephoidea</taxon>
        <taxon>Cephidae</taxon>
        <taxon>Cephus</taxon>
    </lineage>
</organism>
<dbReference type="RefSeq" id="XP_015610342.1">
    <property type="nucleotide sequence ID" value="XM_015754856.2"/>
</dbReference>
<evidence type="ECO:0000259" key="4">
    <source>
        <dbReference type="Pfam" id="PF10058"/>
    </source>
</evidence>
<dbReference type="AlphaFoldDB" id="A0AAJ7FVH4"/>
<evidence type="ECO:0000313" key="6">
    <source>
        <dbReference type="RefSeq" id="XP_015610341.1"/>
    </source>
</evidence>
<comment type="domain">
    <text evidence="2">The C4-type zinc finger motif is necessary both for its ER three-way tubular junction localization and formation.</text>
</comment>
<dbReference type="Pfam" id="PF10058">
    <property type="entry name" value="Zn_ribbon_10"/>
    <property type="match status" value="1"/>
</dbReference>
<keyword evidence="5" id="KW-1185">Reference proteome</keyword>
<dbReference type="InterPro" id="IPR019273">
    <property type="entry name" value="Lunapark_Znf"/>
</dbReference>
<reference evidence="6 7" key="1">
    <citation type="submission" date="2025-04" db="UniProtKB">
        <authorList>
            <consortium name="RefSeq"/>
        </authorList>
    </citation>
    <scope>IDENTIFICATION</scope>
</reference>
<dbReference type="GO" id="GO:0008270">
    <property type="term" value="F:zinc ion binding"/>
    <property type="evidence" value="ECO:0007669"/>
    <property type="project" value="UniProtKB-KW"/>
</dbReference>
<proteinExistence type="inferred from homology"/>
<feature type="domain" description="Lunapark zinc ribbon" evidence="4">
    <location>
        <begin position="254"/>
        <end position="303"/>
    </location>
</feature>
<protein>
    <recommendedName>
        <fullName evidence="2">Endoplasmic reticulum junction formation protein lunapark</fullName>
    </recommendedName>
</protein>
<feature type="region of interest" description="Disordered" evidence="3">
    <location>
        <begin position="338"/>
        <end position="403"/>
    </location>
</feature>
<dbReference type="InterPro" id="IPR040115">
    <property type="entry name" value="Lnp"/>
</dbReference>
<accession>A0AAJ7FVH4</accession>
<dbReference type="PANTHER" id="PTHR22166">
    <property type="entry name" value="ENDOPLASMIC RETICULUM JUNCTION FORMATION PROTEIN LUNAPARK"/>
    <property type="match status" value="1"/>
</dbReference>
<dbReference type="KEGG" id="ccin:107275084"/>
<keyword evidence="2" id="KW-0256">Endoplasmic reticulum</keyword>
<dbReference type="CTD" id="80856"/>
<dbReference type="RefSeq" id="XP_015610341.1">
    <property type="nucleotide sequence ID" value="XM_015754855.2"/>
</dbReference>
<dbReference type="GO" id="GO:0071788">
    <property type="term" value="P:endoplasmic reticulum tubular network maintenance"/>
    <property type="evidence" value="ECO:0007669"/>
    <property type="project" value="UniProtKB-UniRule"/>
</dbReference>
<dbReference type="GO" id="GO:1903373">
    <property type="term" value="P:positive regulation of endoplasmic reticulum tubular network organization"/>
    <property type="evidence" value="ECO:0007669"/>
    <property type="project" value="UniProtKB-UniRule"/>
</dbReference>
<dbReference type="GO" id="GO:0098826">
    <property type="term" value="C:endoplasmic reticulum tubular network membrane"/>
    <property type="evidence" value="ECO:0007669"/>
    <property type="project" value="UniProtKB-UniRule"/>
</dbReference>
<keyword evidence="2" id="KW-0812">Transmembrane</keyword>
<comment type="similarity">
    <text evidence="1 2">Belongs to the lunapark family.</text>
</comment>
<feature type="transmembrane region" description="Helical" evidence="2">
    <location>
        <begin position="46"/>
        <end position="68"/>
    </location>
</feature>
<keyword evidence="2" id="KW-0863">Zinc-finger</keyword>
<feature type="compositionally biased region" description="Basic and acidic residues" evidence="3">
    <location>
        <begin position="365"/>
        <end position="403"/>
    </location>
</feature>
<comment type="subcellular location">
    <subcellularLocation>
        <location evidence="2">Endoplasmic reticulum membrane</location>
        <topology evidence="2">Multi-pass membrane protein</topology>
    </subcellularLocation>
</comment>
<keyword evidence="2" id="KW-0862">Zinc</keyword>
<comment type="function">
    <text evidence="2">Plays a role in determining ER morphology.</text>
</comment>
<dbReference type="PANTHER" id="PTHR22166:SF12">
    <property type="entry name" value="ENDOPLASMIC RETICULUM JUNCTION FORMATION PROTEIN LUNAPARK"/>
    <property type="match status" value="1"/>
</dbReference>
<dbReference type="GeneID" id="107275084"/>
<feature type="region of interest" description="Disordered" evidence="3">
    <location>
        <begin position="226"/>
        <end position="246"/>
    </location>
</feature>
<feature type="transmembrane region" description="Helical" evidence="2">
    <location>
        <begin position="74"/>
        <end position="94"/>
    </location>
</feature>
<keyword evidence="2" id="KW-1133">Transmembrane helix</keyword>
<keyword evidence="2" id="KW-0472">Membrane</keyword>
<keyword evidence="2" id="KW-0479">Metal-binding</keyword>
<evidence type="ECO:0000313" key="5">
    <source>
        <dbReference type="Proteomes" id="UP000694920"/>
    </source>
</evidence>
<feature type="region of interest" description="Disordered" evidence="3">
    <location>
        <begin position="150"/>
        <end position="176"/>
    </location>
</feature>
<gene>
    <name evidence="6 7" type="primary">LOC107275084</name>
</gene>
<dbReference type="Proteomes" id="UP000694920">
    <property type="component" value="Unplaced"/>
</dbReference>
<evidence type="ECO:0000313" key="7">
    <source>
        <dbReference type="RefSeq" id="XP_015610342.1"/>
    </source>
</evidence>
<evidence type="ECO:0000256" key="3">
    <source>
        <dbReference type="SAM" id="MobiDB-lite"/>
    </source>
</evidence>
<name>A0AAJ7FVH4_CEPCN</name>
<evidence type="ECO:0000256" key="1">
    <source>
        <dbReference type="ARBA" id="ARBA00009940"/>
    </source>
</evidence>
<sequence length="403" mass="45696">MGILLSRFRKTKTTIEVLEDLDAKIKDIEEYGQSTETRHKKIVGRLVIYSVALYIVVSLIFYFIFFPAALYDQIFYMTPLLLFPFLILFTKKLISWYYKRKISRNQEKLITMQSEKKKILDQVTETETFKKAKEILLKFAPDQLRMTPLTPKPMSKVVAPTETPRRPSTPQAIVPTLPGAGELRRRALTVSNLPQKNQIGNPANSGLAPVGVTSAQTPICSTPIQSATRFTNDPRTGPRAPLPRPILPQQRSYLDRLVEYLVGDGPSNRYALICRQCESHNGMALKEEFEYFGFRCCYCNFWNPARKQKPSAPKLDFDTSANVNTSLIIGNQSLGNVLGDTQQSAKPTPDDGTSTTSDTDSDIEVVEKPKEDETEENEKKDNEKNENEKDENEKEENAEKVEN</sequence>